<protein>
    <submittedName>
        <fullName evidence="1">Uncharacterized protein</fullName>
    </submittedName>
</protein>
<evidence type="ECO:0000313" key="2">
    <source>
        <dbReference type="Proteomes" id="UP000325579"/>
    </source>
</evidence>
<accession>A0A5N7DFA9</accession>
<dbReference type="Proteomes" id="UP000325579">
    <property type="component" value="Unassembled WGS sequence"/>
</dbReference>
<evidence type="ECO:0000313" key="1">
    <source>
        <dbReference type="EMBL" id="KAE8404693.1"/>
    </source>
</evidence>
<dbReference type="InterPro" id="IPR036673">
    <property type="entry name" value="Cyanovirin-N_sf"/>
</dbReference>
<organism evidence="1 2">
    <name type="scientific">Aspergillus pseudonomiae</name>
    <dbReference type="NCBI Taxonomy" id="1506151"/>
    <lineage>
        <taxon>Eukaryota</taxon>
        <taxon>Fungi</taxon>
        <taxon>Dikarya</taxon>
        <taxon>Ascomycota</taxon>
        <taxon>Pezizomycotina</taxon>
        <taxon>Eurotiomycetes</taxon>
        <taxon>Eurotiomycetidae</taxon>
        <taxon>Eurotiales</taxon>
        <taxon>Aspergillaceae</taxon>
        <taxon>Aspergillus</taxon>
        <taxon>Aspergillus subgen. Circumdati</taxon>
    </lineage>
</organism>
<dbReference type="RefSeq" id="XP_031942012.1">
    <property type="nucleotide sequence ID" value="XM_032078240.1"/>
</dbReference>
<dbReference type="Gene3D" id="2.30.60.10">
    <property type="entry name" value="Cyanovirin-N"/>
    <property type="match status" value="1"/>
</dbReference>
<dbReference type="SUPFAM" id="SSF51322">
    <property type="entry name" value="Cyanovirin-N"/>
    <property type="match status" value="1"/>
</dbReference>
<dbReference type="EMBL" id="ML736765">
    <property type="protein sequence ID" value="KAE8404693.1"/>
    <property type="molecule type" value="Genomic_DNA"/>
</dbReference>
<proteinExistence type="predicted"/>
<dbReference type="OrthoDB" id="4510115at2759"/>
<name>A0A5N6I0J9_9EURO</name>
<dbReference type="GeneID" id="43662931"/>
<dbReference type="AlphaFoldDB" id="A0A5N6I0J9"/>
<sequence length="206" mass="22535">MPFGSTHIIKLTTISLPKTNMRLLLPFIALPLAALATPLGITDLLPRDPNAGNFSFSCKDIKMGGLNLPGDKPGHAAHHLVATCAVGDGTEITSQLDLNHCFGQNEIKNNGNGLYSYSKCHQSTYERSSSPKMLCQRDDDPNVVQLTEYNLGELPLPCHIHTKQLLPILKAEHKTPLYPMIMASSNVSIIRASAFRAHSMLLMVYS</sequence>
<keyword evidence="2" id="KW-1185">Reference proteome</keyword>
<accession>A0A5N6I0J9</accession>
<gene>
    <name evidence="1" type="ORF">BDV37DRAFT_104397</name>
</gene>
<reference evidence="1 2" key="1">
    <citation type="submission" date="2019-04" db="EMBL/GenBank/DDBJ databases">
        <authorList>
            <consortium name="DOE Joint Genome Institute"/>
            <person name="Mondo S."/>
            <person name="Kjaerbolling I."/>
            <person name="Vesth T."/>
            <person name="Frisvad J.C."/>
            <person name="Nybo J.L."/>
            <person name="Theobald S."/>
            <person name="Kildgaard S."/>
            <person name="Isbrandt T."/>
            <person name="Kuo A."/>
            <person name="Sato A."/>
            <person name="Lyhne E.K."/>
            <person name="Kogle M.E."/>
            <person name="Wiebenga A."/>
            <person name="Kun R.S."/>
            <person name="Lubbers R.J."/>
            <person name="Makela M.R."/>
            <person name="Barry K."/>
            <person name="Chovatia M."/>
            <person name="Clum A."/>
            <person name="Daum C."/>
            <person name="Haridas S."/>
            <person name="He G."/>
            <person name="LaButti K."/>
            <person name="Lipzen A."/>
            <person name="Riley R."/>
            <person name="Salamov A."/>
            <person name="Simmons B.A."/>
            <person name="Magnuson J.K."/>
            <person name="Henrissat B."/>
            <person name="Mortensen U.H."/>
            <person name="Larsen T.O."/>
            <person name="Devries R.P."/>
            <person name="Grigoriev I.V."/>
            <person name="Machida M."/>
            <person name="Baker S.E."/>
            <person name="Andersen M.R."/>
            <person name="Cantor M.N."/>
            <person name="Hua S.X."/>
        </authorList>
    </citation>
    <scope>NUCLEOTIDE SEQUENCE [LARGE SCALE GENOMIC DNA]</scope>
    <source>
        <strain evidence="1 2">CBS 119388</strain>
    </source>
</reference>